<protein>
    <submittedName>
        <fullName evidence="2">Uncharacterized protein</fullName>
    </submittedName>
</protein>
<dbReference type="EMBL" id="HACG01017105">
    <property type="protein sequence ID" value="CEK63970.1"/>
    <property type="molecule type" value="Transcribed_RNA"/>
</dbReference>
<feature type="region of interest" description="Disordered" evidence="1">
    <location>
        <begin position="51"/>
        <end position="104"/>
    </location>
</feature>
<dbReference type="AlphaFoldDB" id="A0A0B6Z8G7"/>
<feature type="non-terminal residue" evidence="2">
    <location>
        <position position="104"/>
    </location>
</feature>
<evidence type="ECO:0000256" key="1">
    <source>
        <dbReference type="SAM" id="MobiDB-lite"/>
    </source>
</evidence>
<feature type="non-terminal residue" evidence="2">
    <location>
        <position position="1"/>
    </location>
</feature>
<accession>A0A0B6Z8G7</accession>
<feature type="compositionally biased region" description="Basic and acidic residues" evidence="1">
    <location>
        <begin position="83"/>
        <end position="94"/>
    </location>
</feature>
<gene>
    <name evidence="2" type="primary">ORF50174</name>
</gene>
<organism evidence="2">
    <name type="scientific">Arion vulgaris</name>
    <dbReference type="NCBI Taxonomy" id="1028688"/>
    <lineage>
        <taxon>Eukaryota</taxon>
        <taxon>Metazoa</taxon>
        <taxon>Spiralia</taxon>
        <taxon>Lophotrochozoa</taxon>
        <taxon>Mollusca</taxon>
        <taxon>Gastropoda</taxon>
        <taxon>Heterobranchia</taxon>
        <taxon>Euthyneura</taxon>
        <taxon>Panpulmonata</taxon>
        <taxon>Eupulmonata</taxon>
        <taxon>Stylommatophora</taxon>
        <taxon>Helicina</taxon>
        <taxon>Arionoidea</taxon>
        <taxon>Arionidae</taxon>
        <taxon>Arion</taxon>
    </lineage>
</organism>
<proteinExistence type="predicted"/>
<evidence type="ECO:0000313" key="2">
    <source>
        <dbReference type="EMBL" id="CEK63970.1"/>
    </source>
</evidence>
<sequence length="104" mass="11347">EDKNSEGEHVQPKDCTLNITHKHEQMVDLGIEEAYLKNECPTTTATITVPEAESFPFPPTPGKTPRSASVPCSPETNTQTIEEPIRLISEEVKPGTDGSIDDIS</sequence>
<reference evidence="2" key="1">
    <citation type="submission" date="2014-12" db="EMBL/GenBank/DDBJ databases">
        <title>Insight into the proteome of Arion vulgaris.</title>
        <authorList>
            <person name="Aradska J."/>
            <person name="Bulat T."/>
            <person name="Smidak R."/>
            <person name="Sarate P."/>
            <person name="Gangsoo J."/>
            <person name="Sialana F."/>
            <person name="Bilban M."/>
            <person name="Lubec G."/>
        </authorList>
    </citation>
    <scope>NUCLEOTIDE SEQUENCE</scope>
    <source>
        <tissue evidence="2">Skin</tissue>
    </source>
</reference>
<name>A0A0B6Z8G7_9EUPU</name>